<sequence>MLVKDQNKTPLIDALKEYQEDNITPFDVPGHKHGAGAKSYANFIGKKALSLDVNSMRSLDNLSNPISVIKEAEDLASDLFWSDHAFFLVNGTTVGIEAMIMSVCRPGDKIILPRNVHKSTINGLILSDAIPAYIEPEIDQELGCSLGVSIENVEKTIARHPNAKAILITNPTYYGFASDIKSIINLAHKHGMAVLVDEAHGSHIGFSDELPISAMEAGADMSAISMHKTGGSLTQSSILLMNEGFVTANHVKTVLNLLQTTSASYLLMGSLDSARHNLAVNGAKALKKVIKLSKKYRKKINEIPGLYAFGKELVGKNAIFSFDETKLSIQVKELGLSGFEVYDILRDEYKIQVEFGDTYNILAIISLGDTEDSLNTLYNALLDISKKYKKNHVFSKNIQAVRHSPDVIVSPRHAFYSSKKIVPLEESIGHISAEFIMAYPPGIPILVPGERISKEIVQYIKFLKDEETTITGMEDAYANKINVLGM</sequence>
<dbReference type="AlphaFoldDB" id="A0A6S6SUG9"/>
<evidence type="ECO:0000256" key="1">
    <source>
        <dbReference type="ARBA" id="ARBA00001933"/>
    </source>
</evidence>
<dbReference type="SUPFAM" id="SSF53383">
    <property type="entry name" value="PLP-dependent transferases"/>
    <property type="match status" value="1"/>
</dbReference>
<comment type="similarity">
    <text evidence="2">Belongs to the Orn/Lys/Arg decarboxylase class-I family.</text>
</comment>
<dbReference type="GO" id="GO:0008792">
    <property type="term" value="F:arginine decarboxylase activity"/>
    <property type="evidence" value="ECO:0007669"/>
    <property type="project" value="UniProtKB-EC"/>
</dbReference>
<keyword evidence="3" id="KW-0210">Decarboxylase</keyword>
<name>A0A6S6SUG9_9BACT</name>
<accession>A0A6S6SUG9</accession>
<feature type="domain" description="Orn/Lys/Arg decarboxylases family 1 pyridoxal-P attachment site" evidence="6">
    <location>
        <begin position="223"/>
        <end position="237"/>
    </location>
</feature>
<organism evidence="7">
    <name type="scientific">uncultured Campylobacterales bacterium</name>
    <dbReference type="NCBI Taxonomy" id="352960"/>
    <lineage>
        <taxon>Bacteria</taxon>
        <taxon>Pseudomonadati</taxon>
        <taxon>Campylobacterota</taxon>
        <taxon>Epsilonproteobacteria</taxon>
        <taxon>Campylobacterales</taxon>
        <taxon>environmental samples</taxon>
    </lineage>
</organism>
<evidence type="ECO:0000259" key="6">
    <source>
        <dbReference type="PROSITE" id="PS00703"/>
    </source>
</evidence>
<dbReference type="Pfam" id="PF03711">
    <property type="entry name" value="OKR_DC_1_C"/>
    <property type="match status" value="1"/>
</dbReference>
<keyword evidence="4" id="KW-0663">Pyridoxal phosphate</keyword>
<gene>
    <name evidence="7" type="ORF">HELGO_WM13858</name>
</gene>
<proteinExistence type="inferred from homology"/>
<evidence type="ECO:0000313" key="7">
    <source>
        <dbReference type="EMBL" id="CAA6806945.1"/>
    </source>
</evidence>
<dbReference type="PROSITE" id="PS00703">
    <property type="entry name" value="OKR_DC_1"/>
    <property type="match status" value="1"/>
</dbReference>
<dbReference type="Gene3D" id="3.40.640.10">
    <property type="entry name" value="Type I PLP-dependent aspartate aminotransferase-like (Major domain)"/>
    <property type="match status" value="1"/>
</dbReference>
<dbReference type="InterPro" id="IPR015424">
    <property type="entry name" value="PyrdxlP-dep_Trfase"/>
</dbReference>
<protein>
    <submittedName>
        <fullName evidence="7">Arginine decarboxylase (EC)</fullName>
        <ecNumber evidence="7">4.1.1.19</ecNumber>
    </submittedName>
</protein>
<reference evidence="7" key="1">
    <citation type="submission" date="2020-01" db="EMBL/GenBank/DDBJ databases">
        <authorList>
            <person name="Meier V. D."/>
            <person name="Meier V D."/>
        </authorList>
    </citation>
    <scope>NUCLEOTIDE SEQUENCE</scope>
    <source>
        <strain evidence="7">HLG_WM_MAG_12</strain>
    </source>
</reference>
<dbReference type="InterPro" id="IPR008286">
    <property type="entry name" value="Prn/Lys/Arg_de-COase_C"/>
</dbReference>
<comment type="cofactor">
    <cofactor evidence="1">
        <name>pyridoxal 5'-phosphate</name>
        <dbReference type="ChEBI" id="CHEBI:597326"/>
    </cofactor>
</comment>
<keyword evidence="5 7" id="KW-0456">Lyase</keyword>
<dbReference type="InterPro" id="IPR015421">
    <property type="entry name" value="PyrdxlP-dep_Trfase_major"/>
</dbReference>
<dbReference type="Gene3D" id="3.90.100.10">
    <property type="entry name" value="Orn/Lys/Arg decarboxylase, C-terminal domain"/>
    <property type="match status" value="1"/>
</dbReference>
<dbReference type="PANTHER" id="PTHR43277:SF4">
    <property type="entry name" value="ARGININE DECARBOXYLASE"/>
    <property type="match status" value="1"/>
</dbReference>
<dbReference type="CDD" id="cd00615">
    <property type="entry name" value="Orn_deC_like"/>
    <property type="match status" value="1"/>
</dbReference>
<evidence type="ECO:0000256" key="5">
    <source>
        <dbReference type="ARBA" id="ARBA00023239"/>
    </source>
</evidence>
<dbReference type="EC" id="4.1.1.19" evidence="7"/>
<dbReference type="EMBL" id="CACVAW010000024">
    <property type="protein sequence ID" value="CAA6806945.1"/>
    <property type="molecule type" value="Genomic_DNA"/>
</dbReference>
<evidence type="ECO:0000256" key="3">
    <source>
        <dbReference type="ARBA" id="ARBA00022793"/>
    </source>
</evidence>
<dbReference type="PANTHER" id="PTHR43277">
    <property type="entry name" value="ARGININE DECARBOXYLASE"/>
    <property type="match status" value="1"/>
</dbReference>
<dbReference type="InterPro" id="IPR000310">
    <property type="entry name" value="Orn/Lys/Arg_deCO2ase_major_dom"/>
</dbReference>
<evidence type="ECO:0000256" key="2">
    <source>
        <dbReference type="ARBA" id="ARBA00010671"/>
    </source>
</evidence>
<dbReference type="Pfam" id="PF01276">
    <property type="entry name" value="OKR_DC_1"/>
    <property type="match status" value="1"/>
</dbReference>
<dbReference type="InterPro" id="IPR052357">
    <property type="entry name" value="Orn_Lys_Arg_decarboxylase-I"/>
</dbReference>
<evidence type="ECO:0000256" key="4">
    <source>
        <dbReference type="ARBA" id="ARBA00022898"/>
    </source>
</evidence>